<dbReference type="EMBL" id="JBICRM010000010">
    <property type="protein sequence ID" value="MFG1705261.1"/>
    <property type="molecule type" value="Genomic_DNA"/>
</dbReference>
<gene>
    <name evidence="2" type="ORF">ACFLIM_18905</name>
</gene>
<evidence type="ECO:0000259" key="1">
    <source>
        <dbReference type="Pfam" id="PF12680"/>
    </source>
</evidence>
<keyword evidence="3" id="KW-1185">Reference proteome</keyword>
<evidence type="ECO:0000313" key="3">
    <source>
        <dbReference type="Proteomes" id="UP001603978"/>
    </source>
</evidence>
<comment type="caution">
    <text evidence="2">The sequence shown here is derived from an EMBL/GenBank/DDBJ whole genome shotgun (WGS) entry which is preliminary data.</text>
</comment>
<dbReference type="InterPro" id="IPR037401">
    <property type="entry name" value="SnoaL-like"/>
</dbReference>
<sequence length="109" mass="11873">MPALPETVTRYLSAHSDHDTAAQLALFAADATVVDEGRTHDGAAAIAAWMNETAEAFTYTITPLAAEQSGERQYTVTQHLAGDFPGGTVDLRFRFTLRDDLIQHLTIEP</sequence>
<evidence type="ECO:0000313" key="2">
    <source>
        <dbReference type="EMBL" id="MFG1705261.1"/>
    </source>
</evidence>
<dbReference type="Pfam" id="PF12680">
    <property type="entry name" value="SnoaL_2"/>
    <property type="match status" value="1"/>
</dbReference>
<reference evidence="2 3" key="1">
    <citation type="submission" date="2024-10" db="EMBL/GenBank/DDBJ databases">
        <authorList>
            <person name="Topkara A.R."/>
            <person name="Saygin H."/>
        </authorList>
    </citation>
    <scope>NUCLEOTIDE SEQUENCE [LARGE SCALE GENOMIC DNA]</scope>
    <source>
        <strain evidence="2 3">M3C6</strain>
    </source>
</reference>
<accession>A0ABW7AD32</accession>
<name>A0ABW7AD32_9ACTN</name>
<dbReference type="SUPFAM" id="SSF54427">
    <property type="entry name" value="NTF2-like"/>
    <property type="match status" value="1"/>
</dbReference>
<dbReference type="RefSeq" id="WP_393167116.1">
    <property type="nucleotide sequence ID" value="NZ_JBICRM010000010.1"/>
</dbReference>
<proteinExistence type="predicted"/>
<dbReference type="Proteomes" id="UP001603978">
    <property type="component" value="Unassembled WGS sequence"/>
</dbReference>
<organism evidence="2 3">
    <name type="scientific">Nonomuraea marmarensis</name>
    <dbReference type="NCBI Taxonomy" id="3351344"/>
    <lineage>
        <taxon>Bacteria</taxon>
        <taxon>Bacillati</taxon>
        <taxon>Actinomycetota</taxon>
        <taxon>Actinomycetes</taxon>
        <taxon>Streptosporangiales</taxon>
        <taxon>Streptosporangiaceae</taxon>
        <taxon>Nonomuraea</taxon>
    </lineage>
</organism>
<dbReference type="Gene3D" id="3.10.450.50">
    <property type="match status" value="1"/>
</dbReference>
<feature type="domain" description="SnoaL-like" evidence="1">
    <location>
        <begin position="8"/>
        <end position="103"/>
    </location>
</feature>
<dbReference type="InterPro" id="IPR032710">
    <property type="entry name" value="NTF2-like_dom_sf"/>
</dbReference>
<protein>
    <submittedName>
        <fullName evidence="2">Nuclear transport factor 2 family protein</fullName>
    </submittedName>
</protein>